<evidence type="ECO:0000256" key="10">
    <source>
        <dbReference type="SAM" id="MobiDB-lite"/>
    </source>
</evidence>
<dbReference type="PROSITE" id="PS50893">
    <property type="entry name" value="ABC_TRANSPORTER_2"/>
    <property type="match status" value="2"/>
</dbReference>
<keyword evidence="15" id="KW-1185">Reference proteome</keyword>
<dbReference type="PROSITE" id="PS50929">
    <property type="entry name" value="ABC_TM1F"/>
    <property type="match status" value="2"/>
</dbReference>
<keyword evidence="5" id="KW-0547">Nucleotide-binding</keyword>
<dbReference type="FunFam" id="3.40.50.300:FF:000838">
    <property type="entry name" value="ABC multidrug transporter (Eurofung)"/>
    <property type="match status" value="1"/>
</dbReference>
<feature type="transmembrane region" description="Helical" evidence="11">
    <location>
        <begin position="915"/>
        <end position="941"/>
    </location>
</feature>
<dbReference type="GO" id="GO:0005886">
    <property type="term" value="C:plasma membrane"/>
    <property type="evidence" value="ECO:0007669"/>
    <property type="project" value="UniProtKB-SubCell"/>
</dbReference>
<keyword evidence="3" id="KW-1003">Cell membrane</keyword>
<dbReference type="GO" id="GO:0140359">
    <property type="term" value="F:ABC-type transporter activity"/>
    <property type="evidence" value="ECO:0007669"/>
    <property type="project" value="InterPro"/>
</dbReference>
<protein>
    <submittedName>
        <fullName evidence="14">Related to multidrug resistance protein</fullName>
    </submittedName>
</protein>
<evidence type="ECO:0000256" key="4">
    <source>
        <dbReference type="ARBA" id="ARBA00022692"/>
    </source>
</evidence>
<dbReference type="Gene3D" id="3.40.50.300">
    <property type="entry name" value="P-loop containing nucleotide triphosphate hydrolases"/>
    <property type="match status" value="2"/>
</dbReference>
<evidence type="ECO:0000256" key="3">
    <source>
        <dbReference type="ARBA" id="ARBA00022475"/>
    </source>
</evidence>
<dbReference type="InterPro" id="IPR044746">
    <property type="entry name" value="ABCC_6TM_D1"/>
</dbReference>
<keyword evidence="7 11" id="KW-1133">Transmembrane helix</keyword>
<feature type="transmembrane region" description="Helical" evidence="11">
    <location>
        <begin position="256"/>
        <end position="277"/>
    </location>
</feature>
<dbReference type="InterPro" id="IPR027417">
    <property type="entry name" value="P-loop_NTPase"/>
</dbReference>
<evidence type="ECO:0000313" key="15">
    <source>
        <dbReference type="Proteomes" id="UP000184330"/>
    </source>
</evidence>
<feature type="transmembrane region" description="Helical" evidence="11">
    <location>
        <begin position="477"/>
        <end position="500"/>
    </location>
</feature>
<dbReference type="InterPro" id="IPR056227">
    <property type="entry name" value="TMD0_ABC"/>
</dbReference>
<feature type="transmembrane region" description="Helical" evidence="11">
    <location>
        <begin position="144"/>
        <end position="163"/>
    </location>
</feature>
<feature type="compositionally biased region" description="Basic and acidic residues" evidence="10">
    <location>
        <begin position="1173"/>
        <end position="1183"/>
    </location>
</feature>
<feature type="transmembrane region" description="Helical" evidence="11">
    <location>
        <begin position="385"/>
        <end position="409"/>
    </location>
</feature>
<dbReference type="PANTHER" id="PTHR24223:SF399">
    <property type="entry name" value="ABC TRANSPORTER ATNG"/>
    <property type="match status" value="1"/>
</dbReference>
<proteinExistence type="predicted"/>
<dbReference type="GO" id="GO:0016887">
    <property type="term" value="F:ATP hydrolysis activity"/>
    <property type="evidence" value="ECO:0007669"/>
    <property type="project" value="InterPro"/>
</dbReference>
<dbReference type="PROSITE" id="PS00211">
    <property type="entry name" value="ABC_TRANSPORTER_1"/>
    <property type="match status" value="1"/>
</dbReference>
<organism evidence="14 15">
    <name type="scientific">Phialocephala subalpina</name>
    <dbReference type="NCBI Taxonomy" id="576137"/>
    <lineage>
        <taxon>Eukaryota</taxon>
        <taxon>Fungi</taxon>
        <taxon>Dikarya</taxon>
        <taxon>Ascomycota</taxon>
        <taxon>Pezizomycotina</taxon>
        <taxon>Leotiomycetes</taxon>
        <taxon>Helotiales</taxon>
        <taxon>Mollisiaceae</taxon>
        <taxon>Phialocephala</taxon>
        <taxon>Phialocephala fortinii species complex</taxon>
    </lineage>
</organism>
<dbReference type="Proteomes" id="UP000184330">
    <property type="component" value="Unassembled WGS sequence"/>
</dbReference>
<evidence type="ECO:0000259" key="13">
    <source>
        <dbReference type="PROSITE" id="PS50929"/>
    </source>
</evidence>
<feature type="transmembrane region" description="Helical" evidence="11">
    <location>
        <begin position="297"/>
        <end position="317"/>
    </location>
</feature>
<feature type="transmembrane region" description="Helical" evidence="11">
    <location>
        <begin position="1102"/>
        <end position="1122"/>
    </location>
</feature>
<reference evidence="14 15" key="1">
    <citation type="submission" date="2016-03" db="EMBL/GenBank/DDBJ databases">
        <authorList>
            <person name="Ploux O."/>
        </authorList>
    </citation>
    <scope>NUCLEOTIDE SEQUENCE [LARGE SCALE GENOMIC DNA]</scope>
    <source>
        <strain evidence="14 15">UAMH 11012</strain>
    </source>
</reference>
<evidence type="ECO:0000256" key="9">
    <source>
        <dbReference type="ARBA" id="ARBA00023180"/>
    </source>
</evidence>
<feature type="domain" description="ABC transporter" evidence="12">
    <location>
        <begin position="598"/>
        <end position="828"/>
    </location>
</feature>
<comment type="subcellular location">
    <subcellularLocation>
        <location evidence="1">Cell membrane</location>
        <topology evidence="1">Multi-pass membrane protein</topology>
    </subcellularLocation>
</comment>
<dbReference type="InterPro" id="IPR003593">
    <property type="entry name" value="AAA+_ATPase"/>
</dbReference>
<evidence type="ECO:0000256" key="7">
    <source>
        <dbReference type="ARBA" id="ARBA00022989"/>
    </source>
</evidence>
<dbReference type="CDD" id="cd18580">
    <property type="entry name" value="ABC_6TM_ABCC_D2"/>
    <property type="match status" value="1"/>
</dbReference>
<dbReference type="SMART" id="SM00382">
    <property type="entry name" value="AAA"/>
    <property type="match status" value="2"/>
</dbReference>
<dbReference type="SUPFAM" id="SSF52540">
    <property type="entry name" value="P-loop containing nucleoside triphosphate hydrolases"/>
    <property type="match status" value="2"/>
</dbReference>
<evidence type="ECO:0000259" key="12">
    <source>
        <dbReference type="PROSITE" id="PS50893"/>
    </source>
</evidence>
<gene>
    <name evidence="14" type="ORF">PAC_10543</name>
</gene>
<dbReference type="Pfam" id="PF24357">
    <property type="entry name" value="TMD0_ABC"/>
    <property type="match status" value="1"/>
</dbReference>
<dbReference type="GO" id="GO:0005524">
    <property type="term" value="F:ATP binding"/>
    <property type="evidence" value="ECO:0007669"/>
    <property type="project" value="UniProtKB-KW"/>
</dbReference>
<feature type="transmembrane region" description="Helical" evidence="11">
    <location>
        <begin position="1134"/>
        <end position="1152"/>
    </location>
</feature>
<keyword evidence="9" id="KW-0325">Glycoprotein</keyword>
<feature type="transmembrane region" description="Helical" evidence="11">
    <location>
        <begin position="873"/>
        <end position="895"/>
    </location>
</feature>
<evidence type="ECO:0000256" key="6">
    <source>
        <dbReference type="ARBA" id="ARBA00022840"/>
    </source>
</evidence>
<dbReference type="InterPro" id="IPR017871">
    <property type="entry name" value="ABC_transporter-like_CS"/>
</dbReference>
<keyword evidence="6" id="KW-0067">ATP-binding</keyword>
<dbReference type="InterPro" id="IPR003439">
    <property type="entry name" value="ABC_transporter-like_ATP-bd"/>
</dbReference>
<evidence type="ECO:0000256" key="2">
    <source>
        <dbReference type="ARBA" id="ARBA00022448"/>
    </source>
</evidence>
<feature type="domain" description="ABC transmembrane type-1" evidence="13">
    <location>
        <begin position="887"/>
        <end position="1160"/>
    </location>
</feature>
<dbReference type="STRING" id="576137.A0A1L7X6J9"/>
<dbReference type="CDD" id="cd18579">
    <property type="entry name" value="ABC_6TM_ABCC_D1"/>
    <property type="match status" value="1"/>
</dbReference>
<feature type="transmembrane region" description="Helical" evidence="11">
    <location>
        <begin position="119"/>
        <end position="138"/>
    </location>
</feature>
<dbReference type="PANTHER" id="PTHR24223">
    <property type="entry name" value="ATP-BINDING CASSETTE SUB-FAMILY C"/>
    <property type="match status" value="1"/>
</dbReference>
<evidence type="ECO:0000313" key="14">
    <source>
        <dbReference type="EMBL" id="CZR60647.1"/>
    </source>
</evidence>
<evidence type="ECO:0000256" key="5">
    <source>
        <dbReference type="ARBA" id="ARBA00022741"/>
    </source>
</evidence>
<keyword evidence="8 11" id="KW-0472">Membrane</keyword>
<dbReference type="OrthoDB" id="6500128at2759"/>
<dbReference type="Pfam" id="PF00005">
    <property type="entry name" value="ABC_tran"/>
    <property type="match status" value="2"/>
</dbReference>
<dbReference type="Gene3D" id="1.20.1560.10">
    <property type="entry name" value="ABC transporter type 1, transmembrane domain"/>
    <property type="match status" value="2"/>
</dbReference>
<feature type="transmembrane region" description="Helical" evidence="11">
    <location>
        <begin position="991"/>
        <end position="1012"/>
    </location>
</feature>
<dbReference type="InterPro" id="IPR050173">
    <property type="entry name" value="ABC_transporter_C-like"/>
</dbReference>
<dbReference type="InterPro" id="IPR011527">
    <property type="entry name" value="ABC1_TM_dom"/>
</dbReference>
<feature type="domain" description="ABC transporter" evidence="12">
    <location>
        <begin position="1197"/>
        <end position="1434"/>
    </location>
</feature>
<sequence length="1437" mass="158273">MASSCLASSDNTFGPIVQGCRSNFDFTLLFEQSILSIAPAALFLLAAPPRLSRLLKRNKKTIPNHYRISKALGLLICWSRYRVTRATVPSAVLSFLASVVVLFLSRFEHSRAVRPSSLLIAYLLVSVAFDAVQVRTLFLRHDESSILGLFTTSVALKLILLLFESMNKRRYLRAPYNSYPPESTSGLFGRSFFWWLNPMLATGFRTLMTLDDLFVPDKALQSEPLGEQMKKSWNKYRSSGRWALTYAIFHSLRYSLAMIVFPRLCLIGFNYAQPFLISSAIDYVSLPPSAQNKNDGYGLIGATALIYLGITFCTTHYQHQIYRSCTQFRGGMIALIYDKTLTMQAGIADESRSLTLMGTDIDRLVVSLDSLCEAVPRVIELSIGIWLLAIKLGWACVAPIVIVIISIMASSRVTKLVGPRQRQWVAAIQRRVSMTSSMLGSMKSVKMMGLSNILTDTLQDQRVRELDLSKHFRVMGLWRMMLSFLPQIVGPLATFIIYAIQASANGSPRLNNSATFTSLSIISLLTTPASDFLMSLPLVGMSTGCLDRIQNFLLNEECEDRRVITERRLITPDSSTNIESGIELQDMGSKGTPDNIALSVQNITIRPALKAPPALHDISFSAPRGSLTMIIGVVGSGKSTLLKALVGELPYDIGSISAQSQDSAYCSQTPWLQNASVRNIICGPASAEIDEQWYRTVMHACALDHDILDLPDQDDTLIGSRGVTLSGGQKQRLALARAVYARRSLVVLDDDLSAIDAATEHLIVERLFGNRGLFRKLRTTVVLATHAIRHLPLADSIIALGGNGRLLEQGTFEQLRAQGGFVSNLIIHPGALEKEKIPGAQGKALAAKTTPVQQPPDASDLTRRIGDISVYKYYFKSIGWKVVTANLVASFVYMLGRGIPPLWLAWYADGAITSLTLFSVIYATAAIVALLASSLVLYTLYMEITPRSGAKLHKILLNSVMRAPQSFFDKTDSGIILNRFSQDMTLIDGSLPAAAVMASSAGLQILAQFALIALGSNYMAISCPILIVAAYFLQKFYLRTSRQMRFLDLECKSPLFTHFTETLEGLSTIRAFGWQKHFAEENIKRLDTSQRPYYLLYCIQRWLNLVLLLIVGVMATAVMALATNLHGSTSGGRLGISLSSIVMFNAYLALFMQFWTQLETSLGAVARVKGFEESTESEHKEQETFEPPENWPTRGEIELKNVSASYGDVPALRNVTFTIKPGEKIGICGRTGSGKSTLLSVLLRLVDMTAGTIKIDNLDLSLLPRETIRSRITAIPQDPFILAGSVRLNADPTSTSSDSDIITALTKVNLWPLLSSRGGLDADMSANPLSQGQQQIFCLARAMLRSGNGTEDGGNRILVLDEATSNVDAETDKLMQKLVREEFGKYTILTVAHRLDTILDADRVVVMEGGRVVEMGSPSELLKMDDSTFRTLRGRSE</sequence>
<dbReference type="CDD" id="cd03244">
    <property type="entry name" value="ABCC_MRP_domain2"/>
    <property type="match status" value="1"/>
</dbReference>
<keyword evidence="4 11" id="KW-0812">Transmembrane</keyword>
<feature type="transmembrane region" description="Helical" evidence="11">
    <location>
        <begin position="1018"/>
        <end position="1038"/>
    </location>
</feature>
<evidence type="ECO:0000256" key="8">
    <source>
        <dbReference type="ARBA" id="ARBA00023136"/>
    </source>
</evidence>
<name>A0A1L7X6J9_9HELO</name>
<feature type="transmembrane region" description="Helical" evidence="11">
    <location>
        <begin position="87"/>
        <end position="107"/>
    </location>
</feature>
<dbReference type="CDD" id="cd03250">
    <property type="entry name" value="ABCC_MRP_domain1"/>
    <property type="match status" value="1"/>
</dbReference>
<evidence type="ECO:0000256" key="11">
    <source>
        <dbReference type="SAM" id="Phobius"/>
    </source>
</evidence>
<keyword evidence="2" id="KW-0813">Transport</keyword>
<feature type="region of interest" description="Disordered" evidence="10">
    <location>
        <begin position="1173"/>
        <end position="1192"/>
    </location>
</feature>
<dbReference type="InterPro" id="IPR044726">
    <property type="entry name" value="ABCC_6TM_D2"/>
</dbReference>
<accession>A0A1L7X6J9</accession>
<feature type="domain" description="ABC transmembrane type-1" evidence="13">
    <location>
        <begin position="264"/>
        <end position="541"/>
    </location>
</feature>
<dbReference type="FunFam" id="1.20.1560.10:FF:000066">
    <property type="entry name" value="ABC multidrug transporter (Eurofung)"/>
    <property type="match status" value="1"/>
</dbReference>
<dbReference type="SUPFAM" id="SSF90123">
    <property type="entry name" value="ABC transporter transmembrane region"/>
    <property type="match status" value="2"/>
</dbReference>
<dbReference type="EMBL" id="FJOG01000016">
    <property type="protein sequence ID" value="CZR60647.1"/>
    <property type="molecule type" value="Genomic_DNA"/>
</dbReference>
<dbReference type="InterPro" id="IPR036640">
    <property type="entry name" value="ABC1_TM_sf"/>
</dbReference>
<dbReference type="Pfam" id="PF00664">
    <property type="entry name" value="ABC_membrane"/>
    <property type="match status" value="2"/>
</dbReference>
<evidence type="ECO:0000256" key="1">
    <source>
        <dbReference type="ARBA" id="ARBA00004651"/>
    </source>
</evidence>
<dbReference type="FunFam" id="1.20.1560.10:FF:000055">
    <property type="entry name" value="ABC multidrug transporter (Eurofung)"/>
    <property type="match status" value="1"/>
</dbReference>